<dbReference type="InterPro" id="IPR000160">
    <property type="entry name" value="GGDEF_dom"/>
</dbReference>
<accession>A0ABV1UWL9</accession>
<dbReference type="PANTHER" id="PTHR45138:SF9">
    <property type="entry name" value="DIGUANYLATE CYCLASE DGCM-RELATED"/>
    <property type="match status" value="1"/>
</dbReference>
<sequence>MSQVLAAVSVSLPLAAGWSVHSLRLRHQLVVARRDPLSGLYRREAFETKASRMLRRGPLGVAVLDLDGFKAVNDTHGHAAGDAVLSAVGARLAAVVAGRGIGGRLGGDEFALAVPLPGSIALSGLLRQTSQALHVPVTFEGQALPLGGSVGGLWTGQLPASDLSRAMRRADEAMYAAKQEGGGWRIAYGCQPTHRTVNGRRAGRRGATEEAA</sequence>
<dbReference type="PROSITE" id="PS50887">
    <property type="entry name" value="GGDEF"/>
    <property type="match status" value="1"/>
</dbReference>
<dbReference type="SUPFAM" id="SSF55073">
    <property type="entry name" value="Nucleotide cyclase"/>
    <property type="match status" value="1"/>
</dbReference>
<keyword evidence="2" id="KW-0548">Nucleotidyltransferase</keyword>
<evidence type="ECO:0000313" key="2">
    <source>
        <dbReference type="EMBL" id="MER6615159.1"/>
    </source>
</evidence>
<dbReference type="Pfam" id="PF00990">
    <property type="entry name" value="GGDEF"/>
    <property type="match status" value="1"/>
</dbReference>
<dbReference type="SMART" id="SM00267">
    <property type="entry name" value="GGDEF"/>
    <property type="match status" value="1"/>
</dbReference>
<dbReference type="InterPro" id="IPR050469">
    <property type="entry name" value="Diguanylate_Cyclase"/>
</dbReference>
<feature type="domain" description="GGDEF" evidence="1">
    <location>
        <begin position="57"/>
        <end position="190"/>
    </location>
</feature>
<gene>
    <name evidence="2" type="ORF">ABT276_17675</name>
</gene>
<evidence type="ECO:0000313" key="3">
    <source>
        <dbReference type="Proteomes" id="UP001445472"/>
    </source>
</evidence>
<dbReference type="EC" id="2.7.7.65" evidence="2"/>
<dbReference type="Proteomes" id="UP001445472">
    <property type="component" value="Unassembled WGS sequence"/>
</dbReference>
<dbReference type="NCBIfam" id="TIGR00254">
    <property type="entry name" value="GGDEF"/>
    <property type="match status" value="1"/>
</dbReference>
<dbReference type="CDD" id="cd01949">
    <property type="entry name" value="GGDEF"/>
    <property type="match status" value="1"/>
</dbReference>
<dbReference type="RefSeq" id="WP_351976793.1">
    <property type="nucleotide sequence ID" value="NZ_JBEPBX010000014.1"/>
</dbReference>
<comment type="caution">
    <text evidence="2">The sequence shown here is derived from an EMBL/GenBank/DDBJ whole genome shotgun (WGS) entry which is preliminary data.</text>
</comment>
<proteinExistence type="predicted"/>
<dbReference type="EMBL" id="JBEPBX010000014">
    <property type="protein sequence ID" value="MER6615159.1"/>
    <property type="molecule type" value="Genomic_DNA"/>
</dbReference>
<protein>
    <submittedName>
        <fullName evidence="2">GGDEF domain-containing protein</fullName>
        <ecNumber evidence="2">2.7.7.65</ecNumber>
    </submittedName>
</protein>
<dbReference type="Gene3D" id="3.30.70.270">
    <property type="match status" value="1"/>
</dbReference>
<evidence type="ECO:0000259" key="1">
    <source>
        <dbReference type="PROSITE" id="PS50887"/>
    </source>
</evidence>
<dbReference type="GO" id="GO:0052621">
    <property type="term" value="F:diguanylate cyclase activity"/>
    <property type="evidence" value="ECO:0007669"/>
    <property type="project" value="UniProtKB-EC"/>
</dbReference>
<dbReference type="InterPro" id="IPR043128">
    <property type="entry name" value="Rev_trsase/Diguanyl_cyclase"/>
</dbReference>
<reference evidence="2 3" key="1">
    <citation type="submission" date="2024-06" db="EMBL/GenBank/DDBJ databases">
        <title>The Natural Products Discovery Center: Release of the First 8490 Sequenced Strains for Exploring Actinobacteria Biosynthetic Diversity.</title>
        <authorList>
            <person name="Kalkreuter E."/>
            <person name="Kautsar S.A."/>
            <person name="Yang D."/>
            <person name="Bader C.D."/>
            <person name="Teijaro C.N."/>
            <person name="Fluegel L."/>
            <person name="Davis C.M."/>
            <person name="Simpson J.R."/>
            <person name="Lauterbach L."/>
            <person name="Steele A.D."/>
            <person name="Gui C."/>
            <person name="Meng S."/>
            <person name="Li G."/>
            <person name="Viehrig K."/>
            <person name="Ye F."/>
            <person name="Su P."/>
            <person name="Kiefer A.F."/>
            <person name="Nichols A."/>
            <person name="Cepeda A.J."/>
            <person name="Yan W."/>
            <person name="Fan B."/>
            <person name="Jiang Y."/>
            <person name="Adhikari A."/>
            <person name="Zheng C.-J."/>
            <person name="Schuster L."/>
            <person name="Cowan T.M."/>
            <person name="Smanski M.J."/>
            <person name="Chevrette M.G."/>
            <person name="De Carvalho L.P.S."/>
            <person name="Shen B."/>
        </authorList>
    </citation>
    <scope>NUCLEOTIDE SEQUENCE [LARGE SCALE GENOMIC DNA]</scope>
    <source>
        <strain evidence="2 3">NPDC000837</strain>
    </source>
</reference>
<dbReference type="InterPro" id="IPR029787">
    <property type="entry name" value="Nucleotide_cyclase"/>
</dbReference>
<organism evidence="2 3">
    <name type="scientific">Streptomyces xantholiticus</name>
    <dbReference type="NCBI Taxonomy" id="68285"/>
    <lineage>
        <taxon>Bacteria</taxon>
        <taxon>Bacillati</taxon>
        <taxon>Actinomycetota</taxon>
        <taxon>Actinomycetes</taxon>
        <taxon>Kitasatosporales</taxon>
        <taxon>Streptomycetaceae</taxon>
        <taxon>Streptomyces</taxon>
    </lineage>
</organism>
<keyword evidence="2" id="KW-0808">Transferase</keyword>
<name>A0ABV1UWL9_9ACTN</name>
<dbReference type="PANTHER" id="PTHR45138">
    <property type="entry name" value="REGULATORY COMPONENTS OF SENSORY TRANSDUCTION SYSTEM"/>
    <property type="match status" value="1"/>
</dbReference>
<keyword evidence="3" id="KW-1185">Reference proteome</keyword>